<dbReference type="EMBL" id="JAAIUW010000006">
    <property type="protein sequence ID" value="KAF7826075.1"/>
    <property type="molecule type" value="Genomic_DNA"/>
</dbReference>
<keyword evidence="2" id="KW-0430">Lectin</keyword>
<organism evidence="2 3">
    <name type="scientific">Senna tora</name>
    <dbReference type="NCBI Taxonomy" id="362788"/>
    <lineage>
        <taxon>Eukaryota</taxon>
        <taxon>Viridiplantae</taxon>
        <taxon>Streptophyta</taxon>
        <taxon>Embryophyta</taxon>
        <taxon>Tracheophyta</taxon>
        <taxon>Spermatophyta</taxon>
        <taxon>Magnoliopsida</taxon>
        <taxon>eudicotyledons</taxon>
        <taxon>Gunneridae</taxon>
        <taxon>Pentapetalae</taxon>
        <taxon>rosids</taxon>
        <taxon>fabids</taxon>
        <taxon>Fabales</taxon>
        <taxon>Fabaceae</taxon>
        <taxon>Caesalpinioideae</taxon>
        <taxon>Cassia clade</taxon>
        <taxon>Senna</taxon>
    </lineage>
</organism>
<gene>
    <name evidence="2" type="ORF">G2W53_017239</name>
</gene>
<name>A0A834TTG9_9FABA</name>
<feature type="region of interest" description="Disordered" evidence="1">
    <location>
        <begin position="1"/>
        <end position="61"/>
    </location>
</feature>
<dbReference type="Proteomes" id="UP000634136">
    <property type="component" value="Unassembled WGS sequence"/>
</dbReference>
<feature type="compositionally biased region" description="Basic and acidic residues" evidence="1">
    <location>
        <begin position="1"/>
        <end position="14"/>
    </location>
</feature>
<protein>
    <submittedName>
        <fullName evidence="2">G-type lectin S-receptor-like serine/threonine-protein kinase SD2-2</fullName>
    </submittedName>
</protein>
<comment type="caution">
    <text evidence="2">The sequence shown here is derived from an EMBL/GenBank/DDBJ whole genome shotgun (WGS) entry which is preliminary data.</text>
</comment>
<sequence>MKERKDRKFMRENGEETPSVNDSEPALPPDKLQRVPESALTPQKESPETNACSNLGVGGTVTSTKPSNIFTTIPMVGLVSSSS</sequence>
<keyword evidence="2" id="KW-0675">Receptor</keyword>
<evidence type="ECO:0000313" key="2">
    <source>
        <dbReference type="EMBL" id="KAF7826075.1"/>
    </source>
</evidence>
<dbReference type="AlphaFoldDB" id="A0A834TTG9"/>
<keyword evidence="2" id="KW-0418">Kinase</keyword>
<keyword evidence="3" id="KW-1185">Reference proteome</keyword>
<feature type="compositionally biased region" description="Polar residues" evidence="1">
    <location>
        <begin position="40"/>
        <end position="53"/>
    </location>
</feature>
<keyword evidence="2" id="KW-0808">Transferase</keyword>
<accession>A0A834TTG9</accession>
<proteinExistence type="predicted"/>
<evidence type="ECO:0000313" key="3">
    <source>
        <dbReference type="Proteomes" id="UP000634136"/>
    </source>
</evidence>
<dbReference type="GO" id="GO:0030246">
    <property type="term" value="F:carbohydrate binding"/>
    <property type="evidence" value="ECO:0007669"/>
    <property type="project" value="UniProtKB-KW"/>
</dbReference>
<evidence type="ECO:0000256" key="1">
    <source>
        <dbReference type="SAM" id="MobiDB-lite"/>
    </source>
</evidence>
<reference evidence="2" key="1">
    <citation type="submission" date="2020-09" db="EMBL/GenBank/DDBJ databases">
        <title>Genome-Enabled Discovery of Anthraquinone Biosynthesis in Senna tora.</title>
        <authorList>
            <person name="Kang S.-H."/>
            <person name="Pandey R.P."/>
            <person name="Lee C.-M."/>
            <person name="Sim J.-S."/>
            <person name="Jeong J.-T."/>
            <person name="Choi B.-S."/>
            <person name="Jung M."/>
            <person name="Ginzburg D."/>
            <person name="Zhao K."/>
            <person name="Won S.Y."/>
            <person name="Oh T.-J."/>
            <person name="Yu Y."/>
            <person name="Kim N.-H."/>
            <person name="Lee O.R."/>
            <person name="Lee T.-H."/>
            <person name="Bashyal P."/>
            <person name="Kim T.-S."/>
            <person name="Lee W.-H."/>
            <person name="Kawkins C."/>
            <person name="Kim C.-K."/>
            <person name="Kim J.S."/>
            <person name="Ahn B.O."/>
            <person name="Rhee S.Y."/>
            <person name="Sohng J.K."/>
        </authorList>
    </citation>
    <scope>NUCLEOTIDE SEQUENCE</scope>
    <source>
        <tissue evidence="2">Leaf</tissue>
    </source>
</reference>
<dbReference type="GO" id="GO:0016301">
    <property type="term" value="F:kinase activity"/>
    <property type="evidence" value="ECO:0007669"/>
    <property type="project" value="UniProtKB-KW"/>
</dbReference>